<comment type="caution">
    <text evidence="2">The sequence shown here is derived from an EMBL/GenBank/DDBJ whole genome shotgun (WGS) entry which is preliminary data.</text>
</comment>
<dbReference type="Proteomes" id="UP000265515">
    <property type="component" value="Unassembled WGS sequence"/>
</dbReference>
<dbReference type="InterPro" id="IPR012337">
    <property type="entry name" value="RNaseH-like_sf"/>
</dbReference>
<evidence type="ECO:0008006" key="4">
    <source>
        <dbReference type="Google" id="ProtNLM"/>
    </source>
</evidence>
<reference evidence="2 3" key="1">
    <citation type="journal article" date="2018" name="Cell">
        <title>The Chara Genome: Secondary Complexity and Implications for Plant Terrestrialization.</title>
        <authorList>
            <person name="Nishiyama T."/>
            <person name="Sakayama H."/>
            <person name="Vries J.D."/>
            <person name="Buschmann H."/>
            <person name="Saint-Marcoux D."/>
            <person name="Ullrich K.K."/>
            <person name="Haas F.B."/>
            <person name="Vanderstraeten L."/>
            <person name="Becker D."/>
            <person name="Lang D."/>
            <person name="Vosolsobe S."/>
            <person name="Rombauts S."/>
            <person name="Wilhelmsson P.K.I."/>
            <person name="Janitza P."/>
            <person name="Kern R."/>
            <person name="Heyl A."/>
            <person name="Rumpler F."/>
            <person name="Villalobos L.I.A.C."/>
            <person name="Clay J.M."/>
            <person name="Skokan R."/>
            <person name="Toyoda A."/>
            <person name="Suzuki Y."/>
            <person name="Kagoshima H."/>
            <person name="Schijlen E."/>
            <person name="Tajeshwar N."/>
            <person name="Catarino B."/>
            <person name="Hetherington A.J."/>
            <person name="Saltykova A."/>
            <person name="Bonnot C."/>
            <person name="Breuninger H."/>
            <person name="Symeonidi A."/>
            <person name="Radhakrishnan G.V."/>
            <person name="Van Nieuwerburgh F."/>
            <person name="Deforce D."/>
            <person name="Chang C."/>
            <person name="Karol K.G."/>
            <person name="Hedrich R."/>
            <person name="Ulvskov P."/>
            <person name="Glockner G."/>
            <person name="Delwiche C.F."/>
            <person name="Petrasek J."/>
            <person name="Van de Peer Y."/>
            <person name="Friml J."/>
            <person name="Beilby M."/>
            <person name="Dolan L."/>
            <person name="Kohara Y."/>
            <person name="Sugano S."/>
            <person name="Fujiyama A."/>
            <person name="Delaux P.-M."/>
            <person name="Quint M."/>
            <person name="TheiBen G."/>
            <person name="Hagemann M."/>
            <person name="Harholt J."/>
            <person name="Dunand C."/>
            <person name="Zachgo S."/>
            <person name="Langdale J."/>
            <person name="Maumus F."/>
            <person name="Straeten D.V.D."/>
            <person name="Gould S.B."/>
            <person name="Rensing S.A."/>
        </authorList>
    </citation>
    <scope>NUCLEOTIDE SEQUENCE [LARGE SCALE GENOMIC DNA]</scope>
    <source>
        <strain evidence="2 3">S276</strain>
    </source>
</reference>
<evidence type="ECO:0000256" key="1">
    <source>
        <dbReference type="SAM" id="MobiDB-lite"/>
    </source>
</evidence>
<dbReference type="STRING" id="69332.A0A388JZX7"/>
<feature type="compositionally biased region" description="Basic and acidic residues" evidence="1">
    <location>
        <begin position="429"/>
        <end position="444"/>
    </location>
</feature>
<organism evidence="2 3">
    <name type="scientific">Chara braunii</name>
    <name type="common">Braun's stonewort</name>
    <dbReference type="NCBI Taxonomy" id="69332"/>
    <lineage>
        <taxon>Eukaryota</taxon>
        <taxon>Viridiplantae</taxon>
        <taxon>Streptophyta</taxon>
        <taxon>Charophyceae</taxon>
        <taxon>Charales</taxon>
        <taxon>Characeae</taxon>
        <taxon>Chara</taxon>
    </lineage>
</organism>
<feature type="region of interest" description="Disordered" evidence="1">
    <location>
        <begin position="295"/>
        <end position="316"/>
    </location>
</feature>
<sequence length="480" mass="54750">MLWRGDIRGKACFVEETILDKTFRADVKELSVVIKGPYDVLREADKDVHYLSRMSNLACRLPDFVRSTPLTADQRDNLLRDVGNKTDMLLNPIHAVARPLDPMLRDITVFSNVDLMAQSESVVERLIGKKGSSRFDDCMDQLYESQFGRGVFDTPKAKKRVEKDNAVLGWEANGAGRQEIWDVALKVLSIWTTSSPTERNLSTWALVQTKSRNKSLRFKSRGEDEPTIAAGWLGFTTDWEDEDLGGDMANVTEVVDDIEVAGEGTASAVGSTNIRHDPTTSSISRWAHRLVQVEEAEDADEADENNEDDVPDEKWVDERSDSYRSWTRKEDIVPYVEEQQRPEQRELHDEDEQPAEEHREQQQEEQQEQQQEKQTHERSEEQQLKQQQGDEEQQQHDRDEEQQQQREKEQRQQRVDPADQQETGVQSAKDVHGEGEAEGEHGRSEVQGFYGSSLQSPVVGRHGAHPGRVWDPAAYCAPRG</sequence>
<feature type="region of interest" description="Disordered" evidence="1">
    <location>
        <begin position="334"/>
        <end position="480"/>
    </location>
</feature>
<dbReference type="AlphaFoldDB" id="A0A388JZX7"/>
<dbReference type="Gramene" id="GBG63371">
    <property type="protein sequence ID" value="GBG63371"/>
    <property type="gene ID" value="CBR_g37729"/>
</dbReference>
<feature type="compositionally biased region" description="Basic and acidic residues" evidence="1">
    <location>
        <begin position="370"/>
        <end position="383"/>
    </location>
</feature>
<accession>A0A388JZX7</accession>
<evidence type="ECO:0000313" key="2">
    <source>
        <dbReference type="EMBL" id="GBG63371.1"/>
    </source>
</evidence>
<feature type="compositionally biased region" description="Acidic residues" evidence="1">
    <location>
        <begin position="295"/>
        <end position="311"/>
    </location>
</feature>
<feature type="compositionally biased region" description="Basic and acidic residues" evidence="1">
    <location>
        <begin position="334"/>
        <end position="348"/>
    </location>
</feature>
<evidence type="ECO:0000313" key="3">
    <source>
        <dbReference type="Proteomes" id="UP000265515"/>
    </source>
</evidence>
<proteinExistence type="predicted"/>
<name>A0A388JZX7_CHABU</name>
<protein>
    <recommendedName>
        <fullName evidence="4">DUF659 domain-containing protein</fullName>
    </recommendedName>
</protein>
<dbReference type="EMBL" id="BFEA01000038">
    <property type="protein sequence ID" value="GBG63371.1"/>
    <property type="molecule type" value="Genomic_DNA"/>
</dbReference>
<gene>
    <name evidence="2" type="ORF">CBR_g37729</name>
</gene>
<feature type="compositionally biased region" description="Basic and acidic residues" evidence="1">
    <location>
        <begin position="393"/>
        <end position="417"/>
    </location>
</feature>
<dbReference type="SUPFAM" id="SSF53098">
    <property type="entry name" value="Ribonuclease H-like"/>
    <property type="match status" value="1"/>
</dbReference>
<keyword evidence="3" id="KW-1185">Reference proteome</keyword>